<feature type="compositionally biased region" description="Basic and acidic residues" evidence="1">
    <location>
        <begin position="95"/>
        <end position="124"/>
    </location>
</feature>
<dbReference type="GO" id="GO:0005730">
    <property type="term" value="C:nucleolus"/>
    <property type="evidence" value="ECO:0007669"/>
    <property type="project" value="InterPro"/>
</dbReference>
<dbReference type="InterPro" id="IPR039191">
    <property type="entry name" value="Nopp140-like"/>
</dbReference>
<dbReference type="PROSITE" id="PS50896">
    <property type="entry name" value="LISH"/>
    <property type="match status" value="1"/>
</dbReference>
<evidence type="ECO:0000256" key="1">
    <source>
        <dbReference type="SAM" id="MobiDB-lite"/>
    </source>
</evidence>
<dbReference type="EMBL" id="PKPP01004719">
    <property type="protein sequence ID" value="PWA63083.1"/>
    <property type="molecule type" value="Genomic_DNA"/>
</dbReference>
<gene>
    <name evidence="4" type="ORF">CTI12_AA194970</name>
</gene>
<evidence type="ECO:0000313" key="5">
    <source>
        <dbReference type="Proteomes" id="UP000245207"/>
    </source>
</evidence>
<dbReference type="PANTHER" id="PTHR23216">
    <property type="entry name" value="NUCLEOLAR AND COILED-BODY PHOSPHOPROTEIN 1"/>
    <property type="match status" value="1"/>
</dbReference>
<dbReference type="InterPro" id="IPR007718">
    <property type="entry name" value="Srp40_C"/>
</dbReference>
<comment type="caution">
    <text evidence="4">The sequence shown here is derived from an EMBL/GenBank/DDBJ whole genome shotgun (WGS) entry which is preliminary data.</text>
</comment>
<dbReference type="PANTHER" id="PTHR23216:SF1">
    <property type="entry name" value="NUCLEOLAR AND COILED-BODY PHOSPHOPROTEIN 1"/>
    <property type="match status" value="1"/>
</dbReference>
<dbReference type="Proteomes" id="UP000245207">
    <property type="component" value="Unassembled WGS sequence"/>
</dbReference>
<organism evidence="4 5">
    <name type="scientific">Artemisia annua</name>
    <name type="common">Sweet wormwood</name>
    <dbReference type="NCBI Taxonomy" id="35608"/>
    <lineage>
        <taxon>Eukaryota</taxon>
        <taxon>Viridiplantae</taxon>
        <taxon>Streptophyta</taxon>
        <taxon>Embryophyta</taxon>
        <taxon>Tracheophyta</taxon>
        <taxon>Spermatophyta</taxon>
        <taxon>Magnoliopsida</taxon>
        <taxon>eudicotyledons</taxon>
        <taxon>Gunneridae</taxon>
        <taxon>Pentapetalae</taxon>
        <taxon>asterids</taxon>
        <taxon>campanulids</taxon>
        <taxon>Asterales</taxon>
        <taxon>Asteraceae</taxon>
        <taxon>Asteroideae</taxon>
        <taxon>Anthemideae</taxon>
        <taxon>Artemisiinae</taxon>
        <taxon>Artemisia</taxon>
    </lineage>
</organism>
<feature type="domain" description="Srp40 C-terminal" evidence="2">
    <location>
        <begin position="234"/>
        <end position="306"/>
    </location>
</feature>
<dbReference type="SMART" id="SM00667">
    <property type="entry name" value="LisH"/>
    <property type="match status" value="1"/>
</dbReference>
<feature type="region of interest" description="Disordered" evidence="1">
    <location>
        <begin position="277"/>
        <end position="298"/>
    </location>
</feature>
<keyword evidence="5" id="KW-1185">Reference proteome</keyword>
<proteinExistence type="predicted"/>
<feature type="region of interest" description="Disordered" evidence="1">
    <location>
        <begin position="59"/>
        <end position="231"/>
    </location>
</feature>
<dbReference type="AlphaFoldDB" id="A0A2U1MP91"/>
<evidence type="ECO:0000259" key="3">
    <source>
        <dbReference type="Pfam" id="PF24951"/>
    </source>
</evidence>
<name>A0A2U1MP91_ARTAN</name>
<accession>A0A2U1MP91</accession>
<dbReference type="STRING" id="35608.A0A2U1MP91"/>
<evidence type="ECO:0000259" key="2">
    <source>
        <dbReference type="Pfam" id="PF05022"/>
    </source>
</evidence>
<evidence type="ECO:0000313" key="4">
    <source>
        <dbReference type="EMBL" id="PWA63083.1"/>
    </source>
</evidence>
<dbReference type="Pfam" id="PF24951">
    <property type="entry name" value="LisH_PAC1"/>
    <property type="match status" value="1"/>
</dbReference>
<dbReference type="InterPro" id="IPR056795">
    <property type="entry name" value="PAC1-like_LisH-like_dom"/>
</dbReference>
<sequence length="312" mass="35492">MTANTIDEELKQTINQSILNYLHRSGFTKTLKRFQSESKIQSDEWKTSSDHLEDIYSKYVNASRPTEENGVAEPETKSKKKKKNKQDLASGGETEEVKVDAPKKAVDEIVNEPEVKEDAPKEDIVNESEVNETKKKDKKKKSKSNQQDAENGDVKPDEVKEEKKSSKKRKRVLADENENESDKIETNQTVEESKEDKVDETDKPEMDGGEKSVTQKSGKKQKTGSAEPRTINAFQRVKIDQVEFAHEKLQDNSYWAKSGADVGYGAKAEEVLGQVRGRDFRHEKTKKKRGSYRGGQIDLQSHSIKFDYSDEE</sequence>
<feature type="domain" description="PAC1-like LisH-like dimerisation" evidence="3">
    <location>
        <begin position="14"/>
        <end position="42"/>
    </location>
</feature>
<feature type="compositionally biased region" description="Basic and acidic residues" evidence="1">
    <location>
        <begin position="180"/>
        <end position="210"/>
    </location>
</feature>
<reference evidence="4 5" key="1">
    <citation type="journal article" date="2018" name="Mol. Plant">
        <title>The genome of Artemisia annua provides insight into the evolution of Asteraceae family and artemisinin biosynthesis.</title>
        <authorList>
            <person name="Shen Q."/>
            <person name="Zhang L."/>
            <person name="Liao Z."/>
            <person name="Wang S."/>
            <person name="Yan T."/>
            <person name="Shi P."/>
            <person name="Liu M."/>
            <person name="Fu X."/>
            <person name="Pan Q."/>
            <person name="Wang Y."/>
            <person name="Lv Z."/>
            <person name="Lu X."/>
            <person name="Zhang F."/>
            <person name="Jiang W."/>
            <person name="Ma Y."/>
            <person name="Chen M."/>
            <person name="Hao X."/>
            <person name="Li L."/>
            <person name="Tang Y."/>
            <person name="Lv G."/>
            <person name="Zhou Y."/>
            <person name="Sun X."/>
            <person name="Brodelius P.E."/>
            <person name="Rose J.K.C."/>
            <person name="Tang K."/>
        </authorList>
    </citation>
    <scope>NUCLEOTIDE SEQUENCE [LARGE SCALE GENOMIC DNA]</scope>
    <source>
        <strain evidence="5">cv. Huhao1</strain>
        <tissue evidence="4">Leaf</tissue>
    </source>
</reference>
<dbReference type="InterPro" id="IPR006594">
    <property type="entry name" value="LisH"/>
</dbReference>
<dbReference type="OrthoDB" id="5599646at2759"/>
<dbReference type="Pfam" id="PF05022">
    <property type="entry name" value="SRP40_C"/>
    <property type="match status" value="1"/>
</dbReference>
<protein>
    <submittedName>
        <fullName evidence="4">LIS1 homology motif, SRP40</fullName>
    </submittedName>
</protein>
<feature type="compositionally biased region" description="Basic and acidic residues" evidence="1">
    <location>
        <begin position="152"/>
        <end position="164"/>
    </location>
</feature>